<gene>
    <name evidence="2" type="ORF">CHLRE_09g403330v5</name>
</gene>
<evidence type="ECO:0000256" key="1">
    <source>
        <dbReference type="SAM" id="MobiDB-lite"/>
    </source>
</evidence>
<feature type="region of interest" description="Disordered" evidence="1">
    <location>
        <begin position="28"/>
        <end position="60"/>
    </location>
</feature>
<reference evidence="2 3" key="1">
    <citation type="journal article" date="2007" name="Science">
        <title>The Chlamydomonas genome reveals the evolution of key animal and plant functions.</title>
        <authorList>
            <person name="Merchant S.S."/>
            <person name="Prochnik S.E."/>
            <person name="Vallon O."/>
            <person name="Harris E.H."/>
            <person name="Karpowicz S.J."/>
            <person name="Witman G.B."/>
            <person name="Terry A."/>
            <person name="Salamov A."/>
            <person name="Fritz-Laylin L.K."/>
            <person name="Marechal-Drouard L."/>
            <person name="Marshall W.F."/>
            <person name="Qu L.H."/>
            <person name="Nelson D.R."/>
            <person name="Sanderfoot A.A."/>
            <person name="Spalding M.H."/>
            <person name="Kapitonov V.V."/>
            <person name="Ren Q."/>
            <person name="Ferris P."/>
            <person name="Lindquist E."/>
            <person name="Shapiro H."/>
            <person name="Lucas S.M."/>
            <person name="Grimwood J."/>
            <person name="Schmutz J."/>
            <person name="Cardol P."/>
            <person name="Cerutti H."/>
            <person name="Chanfreau G."/>
            <person name="Chen C.L."/>
            <person name="Cognat V."/>
            <person name="Croft M.T."/>
            <person name="Dent R."/>
            <person name="Dutcher S."/>
            <person name="Fernandez E."/>
            <person name="Fukuzawa H."/>
            <person name="Gonzalez-Ballester D."/>
            <person name="Gonzalez-Halphen D."/>
            <person name="Hallmann A."/>
            <person name="Hanikenne M."/>
            <person name="Hippler M."/>
            <person name="Inwood W."/>
            <person name="Jabbari K."/>
            <person name="Kalanon M."/>
            <person name="Kuras R."/>
            <person name="Lefebvre P.A."/>
            <person name="Lemaire S.D."/>
            <person name="Lobanov A.V."/>
            <person name="Lohr M."/>
            <person name="Manuell A."/>
            <person name="Meier I."/>
            <person name="Mets L."/>
            <person name="Mittag M."/>
            <person name="Mittelmeier T."/>
            <person name="Moroney J.V."/>
            <person name="Moseley J."/>
            <person name="Napoli C."/>
            <person name="Nedelcu A.M."/>
            <person name="Niyogi K."/>
            <person name="Novoselov S.V."/>
            <person name="Paulsen I.T."/>
            <person name="Pazour G."/>
            <person name="Purton S."/>
            <person name="Ral J.P."/>
            <person name="Riano-Pachon D.M."/>
            <person name="Riekhof W."/>
            <person name="Rymarquis L."/>
            <person name="Schroda M."/>
            <person name="Stern D."/>
            <person name="Umen J."/>
            <person name="Willows R."/>
            <person name="Wilson N."/>
            <person name="Zimmer S.L."/>
            <person name="Allmer J."/>
            <person name="Balk J."/>
            <person name="Bisova K."/>
            <person name="Chen C.J."/>
            <person name="Elias M."/>
            <person name="Gendler K."/>
            <person name="Hauser C."/>
            <person name="Lamb M.R."/>
            <person name="Ledford H."/>
            <person name="Long J.C."/>
            <person name="Minagawa J."/>
            <person name="Page M.D."/>
            <person name="Pan J."/>
            <person name="Pootakham W."/>
            <person name="Roje S."/>
            <person name="Rose A."/>
            <person name="Stahlberg E."/>
            <person name="Terauchi A.M."/>
            <person name="Yang P."/>
            <person name="Ball S."/>
            <person name="Bowler C."/>
            <person name="Dieckmann C.L."/>
            <person name="Gladyshev V.N."/>
            <person name="Green P."/>
            <person name="Jorgensen R."/>
            <person name="Mayfield S."/>
            <person name="Mueller-Roeber B."/>
            <person name="Rajamani S."/>
            <person name="Sayre R.T."/>
            <person name="Brokstein P."/>
            <person name="Dubchak I."/>
            <person name="Goodstein D."/>
            <person name="Hornick L."/>
            <person name="Huang Y.W."/>
            <person name="Jhaveri J."/>
            <person name="Luo Y."/>
            <person name="Martinez D."/>
            <person name="Ngau W.C."/>
            <person name="Otillar B."/>
            <person name="Poliakov A."/>
            <person name="Porter A."/>
            <person name="Szajkowski L."/>
            <person name="Werner G."/>
            <person name="Zhou K."/>
            <person name="Grigoriev I.V."/>
            <person name="Rokhsar D.S."/>
            <person name="Grossman A.R."/>
        </authorList>
    </citation>
    <scope>NUCLEOTIDE SEQUENCE [LARGE SCALE GENOMIC DNA]</scope>
    <source>
        <strain evidence="3">CC-503</strain>
    </source>
</reference>
<keyword evidence="3" id="KW-1185">Reference proteome</keyword>
<protein>
    <submittedName>
        <fullName evidence="2">Uncharacterized protein</fullName>
    </submittedName>
</protein>
<dbReference type="KEGG" id="cre:CHLRE_09g403330v5"/>
<feature type="compositionally biased region" description="Polar residues" evidence="1">
    <location>
        <begin position="51"/>
        <end position="60"/>
    </location>
</feature>
<dbReference type="RefSeq" id="XP_042921447.1">
    <property type="nucleotide sequence ID" value="XM_043066111.1"/>
</dbReference>
<dbReference type="EMBL" id="CM008970">
    <property type="protein sequence ID" value="PNW79177.1"/>
    <property type="molecule type" value="Genomic_DNA"/>
</dbReference>
<dbReference type="AlphaFoldDB" id="A0A2K3DF87"/>
<evidence type="ECO:0000313" key="2">
    <source>
        <dbReference type="EMBL" id="PNW79177.1"/>
    </source>
</evidence>
<organism evidence="2 3">
    <name type="scientific">Chlamydomonas reinhardtii</name>
    <name type="common">Chlamydomonas smithii</name>
    <dbReference type="NCBI Taxonomy" id="3055"/>
    <lineage>
        <taxon>Eukaryota</taxon>
        <taxon>Viridiplantae</taxon>
        <taxon>Chlorophyta</taxon>
        <taxon>core chlorophytes</taxon>
        <taxon>Chlorophyceae</taxon>
        <taxon>CS clade</taxon>
        <taxon>Chlamydomonadales</taxon>
        <taxon>Chlamydomonadaceae</taxon>
        <taxon>Chlamydomonas</taxon>
    </lineage>
</organism>
<name>A0A2K3DF87_CHLRE</name>
<evidence type="ECO:0000313" key="3">
    <source>
        <dbReference type="Proteomes" id="UP000006906"/>
    </source>
</evidence>
<dbReference type="Proteomes" id="UP000006906">
    <property type="component" value="Chromosome 9"/>
</dbReference>
<sequence>MHNLNRANDTGTHNASSLRRFATLIAGPERFFQRPRPRPRQLSRAVPSCTERASNTQTVG</sequence>
<dbReference type="InParanoid" id="A0A2K3DF87"/>
<dbReference type="GeneID" id="66054823"/>
<accession>A0A2K3DF87</accession>
<dbReference type="Gramene" id="PNW79177">
    <property type="protein sequence ID" value="PNW79177"/>
    <property type="gene ID" value="CHLRE_09g403330v5"/>
</dbReference>
<proteinExistence type="predicted"/>